<evidence type="ECO:0000313" key="17">
    <source>
        <dbReference type="Proteomes" id="UP000008561"/>
    </source>
</evidence>
<keyword evidence="5 13" id="KW-0375">Hydrogen ion transport</keyword>
<evidence type="ECO:0000256" key="7">
    <source>
        <dbReference type="ARBA" id="ARBA00023065"/>
    </source>
</evidence>
<protein>
    <recommendedName>
        <fullName evidence="13">ATP synthase subunit b</fullName>
    </recommendedName>
    <alternativeName>
        <fullName evidence="13">ATP synthase F(0) sector subunit b</fullName>
    </alternativeName>
    <alternativeName>
        <fullName evidence="13">ATPase subunit I</fullName>
    </alternativeName>
    <alternativeName>
        <fullName evidence="13">F-type ATPase subunit b</fullName>
        <shortName evidence="13">F-ATPase subunit b</shortName>
    </alternativeName>
</protein>
<dbReference type="STRING" id="96561.Dole_0803"/>
<evidence type="ECO:0000256" key="9">
    <source>
        <dbReference type="ARBA" id="ARBA00023310"/>
    </source>
</evidence>
<comment type="subcellular location">
    <subcellularLocation>
        <location evidence="13">Cell inner membrane</location>
        <topology evidence="13">Single-pass membrane protein</topology>
    </subcellularLocation>
    <subcellularLocation>
        <location evidence="12">Endomembrane system</location>
        <topology evidence="12">Single-pass membrane protein</topology>
    </subcellularLocation>
</comment>
<evidence type="ECO:0000256" key="4">
    <source>
        <dbReference type="ARBA" id="ARBA00022692"/>
    </source>
</evidence>
<comment type="function">
    <text evidence="10 13">F(1)F(0) ATP synthase produces ATP from ADP in the presence of a proton or sodium gradient. F-type ATPases consist of two structural domains, F(1) containing the extramembraneous catalytic core and F(0) containing the membrane proton channel, linked together by a central stalk and a peripheral stalk. During catalysis, ATP synthesis in the catalytic domain of F(1) is coupled via a rotary mechanism of the central stalk subunits to proton translocation.</text>
</comment>
<feature type="compositionally biased region" description="Basic and acidic residues" evidence="15">
    <location>
        <begin position="63"/>
        <end position="89"/>
    </location>
</feature>
<keyword evidence="4 13" id="KW-0812">Transmembrane</keyword>
<dbReference type="EMBL" id="CP000859">
    <property type="protein sequence ID" value="ABW66613.1"/>
    <property type="molecule type" value="Genomic_DNA"/>
</dbReference>
<keyword evidence="7 13" id="KW-0406">Ion transport</keyword>
<feature type="transmembrane region" description="Helical" evidence="13">
    <location>
        <begin position="15"/>
        <end position="35"/>
    </location>
</feature>
<evidence type="ECO:0000256" key="2">
    <source>
        <dbReference type="ARBA" id="ARBA00022448"/>
    </source>
</evidence>
<accession>A8ZVF2</accession>
<dbReference type="Pfam" id="PF00430">
    <property type="entry name" value="ATP-synt_B"/>
    <property type="match status" value="1"/>
</dbReference>
<evidence type="ECO:0000256" key="6">
    <source>
        <dbReference type="ARBA" id="ARBA00022989"/>
    </source>
</evidence>
<keyword evidence="13" id="KW-1003">Cell membrane</keyword>
<evidence type="ECO:0000256" key="8">
    <source>
        <dbReference type="ARBA" id="ARBA00023136"/>
    </source>
</evidence>
<keyword evidence="8 13" id="KW-0472">Membrane</keyword>
<dbReference type="eggNOG" id="COG0711">
    <property type="taxonomic scope" value="Bacteria"/>
</dbReference>
<dbReference type="OrthoDB" id="5422832at2"/>
<evidence type="ECO:0000256" key="13">
    <source>
        <dbReference type="HAMAP-Rule" id="MF_01398"/>
    </source>
</evidence>
<dbReference type="InterPro" id="IPR002146">
    <property type="entry name" value="ATP_synth_b/b'su_bac/chlpt"/>
</dbReference>
<dbReference type="HAMAP" id="MF_01398">
    <property type="entry name" value="ATP_synth_b_bprime"/>
    <property type="match status" value="1"/>
</dbReference>
<keyword evidence="13" id="KW-0997">Cell inner membrane</keyword>
<keyword evidence="17" id="KW-1185">Reference proteome</keyword>
<evidence type="ECO:0000256" key="10">
    <source>
        <dbReference type="ARBA" id="ARBA00025198"/>
    </source>
</evidence>
<dbReference type="GO" id="GO:0005886">
    <property type="term" value="C:plasma membrane"/>
    <property type="evidence" value="ECO:0007669"/>
    <property type="project" value="UniProtKB-SubCell"/>
</dbReference>
<reference evidence="16 17" key="1">
    <citation type="submission" date="2007-10" db="EMBL/GenBank/DDBJ databases">
        <title>Complete sequence of Desulfococcus oleovorans Hxd3.</title>
        <authorList>
            <consortium name="US DOE Joint Genome Institute"/>
            <person name="Copeland A."/>
            <person name="Lucas S."/>
            <person name="Lapidus A."/>
            <person name="Barry K."/>
            <person name="Glavina del Rio T."/>
            <person name="Dalin E."/>
            <person name="Tice H."/>
            <person name="Pitluck S."/>
            <person name="Kiss H."/>
            <person name="Brettin T."/>
            <person name="Bruce D."/>
            <person name="Detter J.C."/>
            <person name="Han C."/>
            <person name="Schmutz J."/>
            <person name="Larimer F."/>
            <person name="Land M."/>
            <person name="Hauser L."/>
            <person name="Kyrpides N."/>
            <person name="Kim E."/>
            <person name="Wawrik B."/>
            <person name="Richardson P."/>
        </authorList>
    </citation>
    <scope>NUCLEOTIDE SEQUENCE [LARGE SCALE GENOMIC DNA]</scope>
    <source>
        <strain evidence="17">DSM 6200 / JCM 39069 / Hxd3</strain>
    </source>
</reference>
<organism evidence="16 17">
    <name type="scientific">Desulfosudis oleivorans (strain DSM 6200 / JCM 39069 / Hxd3)</name>
    <name type="common">Desulfococcus oleovorans</name>
    <dbReference type="NCBI Taxonomy" id="96561"/>
    <lineage>
        <taxon>Bacteria</taxon>
        <taxon>Pseudomonadati</taxon>
        <taxon>Thermodesulfobacteriota</taxon>
        <taxon>Desulfobacteria</taxon>
        <taxon>Desulfobacterales</taxon>
        <taxon>Desulfosudaceae</taxon>
        <taxon>Desulfosudis</taxon>
    </lineage>
</organism>
<comment type="similarity">
    <text evidence="1 13 14">Belongs to the ATPase B chain family.</text>
</comment>
<keyword evidence="3 13" id="KW-0138">CF(0)</keyword>
<evidence type="ECO:0000256" key="3">
    <source>
        <dbReference type="ARBA" id="ARBA00022547"/>
    </source>
</evidence>
<dbReference type="RefSeq" id="WP_012174231.1">
    <property type="nucleotide sequence ID" value="NC_009943.1"/>
</dbReference>
<dbReference type="HOGENOM" id="CLU_079215_9_1_7"/>
<dbReference type="Proteomes" id="UP000008561">
    <property type="component" value="Chromosome"/>
</dbReference>
<comment type="subunit">
    <text evidence="13">F-type ATPases have 2 components, F(1) - the catalytic core - and F(0) - the membrane proton channel. F(1) has five subunits: alpha(3), beta(3), gamma(1), delta(1), epsilon(1). F(0) has three main subunits: a(1), b(2) and c(10-14). The alpha and beta chains form an alternating ring which encloses part of the gamma chain. F(1) is attached to F(0) by a central stalk formed by the gamma and epsilon chains, while a peripheral stalk is formed by the delta and b chains.</text>
</comment>
<keyword evidence="9 13" id="KW-0066">ATP synthesis</keyword>
<evidence type="ECO:0000256" key="1">
    <source>
        <dbReference type="ARBA" id="ARBA00005513"/>
    </source>
</evidence>
<sequence>MELIYIPGMITINETMVVVLVSFLILVFVLNRIMFRPLLDTMQQRDDRMDQLDREIDASRQEAEALNRDLREREDAARKDGFDRKKELESLAGGQAAEMMEASRQEISRMKEKVEQEVALQLEEAQKRVQKEAEDLAAGIMEHILDRSVTAS</sequence>
<evidence type="ECO:0000256" key="5">
    <source>
        <dbReference type="ARBA" id="ARBA00022781"/>
    </source>
</evidence>
<dbReference type="PANTHER" id="PTHR33445">
    <property type="entry name" value="ATP SYNTHASE SUBUNIT B', CHLOROPLASTIC"/>
    <property type="match status" value="1"/>
</dbReference>
<proteinExistence type="inferred from homology"/>
<keyword evidence="6 13" id="KW-1133">Transmembrane helix</keyword>
<evidence type="ECO:0000256" key="11">
    <source>
        <dbReference type="ARBA" id="ARBA00025614"/>
    </source>
</evidence>
<evidence type="ECO:0000313" key="16">
    <source>
        <dbReference type="EMBL" id="ABW66613.1"/>
    </source>
</evidence>
<name>A8ZVF2_DESOH</name>
<evidence type="ECO:0000256" key="14">
    <source>
        <dbReference type="RuleBase" id="RU003848"/>
    </source>
</evidence>
<comment type="function">
    <text evidence="11">Component of the F(0) channel, it forms part of the peripheral stalk, linking F(1) to F(0). The b'-subunit is a diverged and duplicated form of b found in plants and photosynthetic bacteria.</text>
</comment>
<dbReference type="GO" id="GO:0046933">
    <property type="term" value="F:proton-transporting ATP synthase activity, rotational mechanism"/>
    <property type="evidence" value="ECO:0007669"/>
    <property type="project" value="UniProtKB-UniRule"/>
</dbReference>
<keyword evidence="2 13" id="KW-0813">Transport</keyword>
<dbReference type="InterPro" id="IPR050059">
    <property type="entry name" value="ATP_synthase_B_chain"/>
</dbReference>
<evidence type="ECO:0000256" key="15">
    <source>
        <dbReference type="SAM" id="MobiDB-lite"/>
    </source>
</evidence>
<evidence type="ECO:0000256" key="12">
    <source>
        <dbReference type="ARBA" id="ARBA00037847"/>
    </source>
</evidence>
<dbReference type="PANTHER" id="PTHR33445:SF2">
    <property type="entry name" value="ATP SYNTHASE SUBUNIT B', CHLOROPLASTIC"/>
    <property type="match status" value="1"/>
</dbReference>
<feature type="region of interest" description="Disordered" evidence="15">
    <location>
        <begin position="63"/>
        <end position="108"/>
    </location>
</feature>
<dbReference type="CDD" id="cd06503">
    <property type="entry name" value="ATP-synt_Fo_b"/>
    <property type="match status" value="1"/>
</dbReference>
<dbReference type="AlphaFoldDB" id="A8ZVF2"/>
<dbReference type="KEGG" id="dol:Dole_0803"/>
<dbReference type="GO" id="GO:0012505">
    <property type="term" value="C:endomembrane system"/>
    <property type="evidence" value="ECO:0007669"/>
    <property type="project" value="UniProtKB-SubCell"/>
</dbReference>
<gene>
    <name evidence="13" type="primary">atpF</name>
    <name evidence="16" type="ordered locus">Dole_0803</name>
</gene>
<dbReference type="GO" id="GO:0045259">
    <property type="term" value="C:proton-transporting ATP synthase complex"/>
    <property type="evidence" value="ECO:0007669"/>
    <property type="project" value="UniProtKB-KW"/>
</dbReference>
<dbReference type="GO" id="GO:0046961">
    <property type="term" value="F:proton-transporting ATPase activity, rotational mechanism"/>
    <property type="evidence" value="ECO:0007669"/>
    <property type="project" value="TreeGrafter"/>
</dbReference>